<evidence type="ECO:0000256" key="7">
    <source>
        <dbReference type="ARBA" id="ARBA00023306"/>
    </source>
</evidence>
<feature type="compositionally biased region" description="Polar residues" evidence="8">
    <location>
        <begin position="286"/>
        <end position="296"/>
    </location>
</feature>
<comment type="similarity">
    <text evidence="2">Belongs to the SCC4/mau-2 family.</text>
</comment>
<evidence type="ECO:0000256" key="4">
    <source>
        <dbReference type="ARBA" id="ARBA00022776"/>
    </source>
</evidence>
<reference evidence="9" key="1">
    <citation type="journal article" date="2020" name="Fungal Divers.">
        <title>Resolving the Mortierellaceae phylogeny through synthesis of multi-gene phylogenetics and phylogenomics.</title>
        <authorList>
            <person name="Vandepol N."/>
            <person name="Liber J."/>
            <person name="Desiro A."/>
            <person name="Na H."/>
            <person name="Kennedy M."/>
            <person name="Barry K."/>
            <person name="Grigoriev I.V."/>
            <person name="Miller A.N."/>
            <person name="O'Donnell K."/>
            <person name="Stajich J.E."/>
            <person name="Bonito G."/>
        </authorList>
    </citation>
    <scope>NUCLEOTIDE SEQUENCE</scope>
    <source>
        <strain evidence="9">REB-010B</strain>
    </source>
</reference>
<comment type="subcellular location">
    <subcellularLocation>
        <location evidence="1">Nucleus</location>
    </subcellularLocation>
</comment>
<comment type="caution">
    <text evidence="9">The sequence shown here is derived from an EMBL/GenBank/DDBJ whole genome shotgun (WGS) entry which is preliminary data.</text>
</comment>
<feature type="compositionally biased region" description="Polar residues" evidence="8">
    <location>
        <begin position="260"/>
        <end position="277"/>
    </location>
</feature>
<organism evidence="9 10">
    <name type="scientific">Dissophora globulifera</name>
    <dbReference type="NCBI Taxonomy" id="979702"/>
    <lineage>
        <taxon>Eukaryota</taxon>
        <taxon>Fungi</taxon>
        <taxon>Fungi incertae sedis</taxon>
        <taxon>Mucoromycota</taxon>
        <taxon>Mortierellomycotina</taxon>
        <taxon>Mortierellomycetes</taxon>
        <taxon>Mortierellales</taxon>
        <taxon>Mortierellaceae</taxon>
        <taxon>Dissophora</taxon>
    </lineage>
</organism>
<dbReference type="AlphaFoldDB" id="A0A9P6R934"/>
<keyword evidence="5" id="KW-0159">Chromosome partition</keyword>
<dbReference type="Pfam" id="PF10345">
    <property type="entry name" value="Cohesin_load"/>
    <property type="match status" value="2"/>
</dbReference>
<dbReference type="Proteomes" id="UP000738325">
    <property type="component" value="Unassembled WGS sequence"/>
</dbReference>
<evidence type="ECO:0000256" key="2">
    <source>
        <dbReference type="ARBA" id="ARBA00008585"/>
    </source>
</evidence>
<sequence>MEPAPATLHLPSVAPDAESHVDQGQTHQILWSLAEEYIDQARSLCFVANTQPNSQPVLRQQHQDLIITAVKCLVACLALDSPSMTQLDRAKTGLRLAQILFEETDSLDRSEDEVDRAIQSPAARDVQLRLYDLQIQISIEQKRYRQAKTRLGIAAIEASRHDLHWWRYHFCLVEARVHFLMHDIAKSLKVLNQGAAIAEKRGDFDLKMTFWIIAGQYALILANWDKAMSYLNQLTPHMGLNDELQVQQPKKEPSKGAVSETPSKSRSDMASTSTSIQPPRKEQEQDQQQPSTRPLQPQLCQSKQLRVFFLILYVSCMLRSGTMTKALAALAALHVALDETQSRDPEELQGIFRIPLNDPLSSDGNRRQSTTWTHIPIKWMTFSQVYCLTYLLSGICNKADMTQPTKAQQFLVEGLKVVDRELNVNDCGRLEEALEWYGICLNHEQEYHRDPEGYEAKTLAILNTAIIYCGELHQDLQKAKQLQMEARTRSTSNMSASNVYLQTHDEQAEKMLTAGYRHAVKTNNKIVAAAAGSCLKDLYLATSQGIKASQQAEQNVPIFEAVDQAFQSRVMGPLLHDGAGAEQEK</sequence>
<evidence type="ECO:0000256" key="8">
    <source>
        <dbReference type="SAM" id="MobiDB-lite"/>
    </source>
</evidence>
<keyword evidence="6" id="KW-0539">Nucleus</keyword>
<gene>
    <name evidence="9" type="ORF">BGZ99_007592</name>
</gene>
<dbReference type="GO" id="GO:0051301">
    <property type="term" value="P:cell division"/>
    <property type="evidence" value="ECO:0007669"/>
    <property type="project" value="UniProtKB-KW"/>
</dbReference>
<dbReference type="PANTHER" id="PTHR21394">
    <property type="entry name" value="MAU2 CHROMATID COHESION FACTOR HOMOLOG"/>
    <property type="match status" value="1"/>
</dbReference>
<evidence type="ECO:0000256" key="6">
    <source>
        <dbReference type="ARBA" id="ARBA00023242"/>
    </source>
</evidence>
<keyword evidence="10" id="KW-1185">Reference proteome</keyword>
<name>A0A9P6R934_9FUNG</name>
<proteinExistence type="inferred from homology"/>
<keyword evidence="4" id="KW-0498">Mitosis</keyword>
<evidence type="ECO:0000313" key="10">
    <source>
        <dbReference type="Proteomes" id="UP000738325"/>
    </source>
</evidence>
<protein>
    <submittedName>
        <fullName evidence="9">Uncharacterized protein</fullName>
    </submittedName>
</protein>
<evidence type="ECO:0000256" key="5">
    <source>
        <dbReference type="ARBA" id="ARBA00022829"/>
    </source>
</evidence>
<dbReference type="InterPro" id="IPR019440">
    <property type="entry name" value="MAU2"/>
</dbReference>
<evidence type="ECO:0000256" key="1">
    <source>
        <dbReference type="ARBA" id="ARBA00004123"/>
    </source>
</evidence>
<keyword evidence="3" id="KW-0132">Cell division</keyword>
<dbReference type="GO" id="GO:0007059">
    <property type="term" value="P:chromosome segregation"/>
    <property type="evidence" value="ECO:0007669"/>
    <property type="project" value="UniProtKB-KW"/>
</dbReference>
<dbReference type="GO" id="GO:0007064">
    <property type="term" value="P:mitotic sister chromatid cohesion"/>
    <property type="evidence" value="ECO:0007669"/>
    <property type="project" value="InterPro"/>
</dbReference>
<keyword evidence="7" id="KW-0131">Cell cycle</keyword>
<accession>A0A9P6R934</accession>
<dbReference type="OrthoDB" id="5565328at2759"/>
<dbReference type="EMBL" id="JAAAIP010000552">
    <property type="protein sequence ID" value="KAG0315244.1"/>
    <property type="molecule type" value="Genomic_DNA"/>
</dbReference>
<dbReference type="GO" id="GO:0005634">
    <property type="term" value="C:nucleus"/>
    <property type="evidence" value="ECO:0007669"/>
    <property type="project" value="UniProtKB-SubCell"/>
</dbReference>
<feature type="region of interest" description="Disordered" evidence="8">
    <location>
        <begin position="246"/>
        <end position="296"/>
    </location>
</feature>
<evidence type="ECO:0000313" key="9">
    <source>
        <dbReference type="EMBL" id="KAG0315244.1"/>
    </source>
</evidence>
<evidence type="ECO:0000256" key="3">
    <source>
        <dbReference type="ARBA" id="ARBA00022618"/>
    </source>
</evidence>